<sequence length="63" mass="6513">MLLVLLTAPMNPPREFALPGSSSSVRMTIASVPAGHDRLAGMTPTSVVAAQGHRSGRGDGRTQ</sequence>
<dbReference type="Proteomes" id="UP000399805">
    <property type="component" value="Unassembled WGS sequence"/>
</dbReference>
<proteinExistence type="predicted"/>
<accession>A0A6I8MC16</accession>
<evidence type="ECO:0000313" key="2">
    <source>
        <dbReference type="Proteomes" id="UP000399805"/>
    </source>
</evidence>
<dbReference type="RefSeq" id="WP_155549891.1">
    <property type="nucleotide sequence ID" value="NZ_CABVGP010000004.1"/>
</dbReference>
<protein>
    <submittedName>
        <fullName evidence="1">Uncharacterized protein</fullName>
    </submittedName>
</protein>
<reference evidence="1 2" key="1">
    <citation type="submission" date="2019-09" db="EMBL/GenBank/DDBJ databases">
        <authorList>
            <person name="Leyn A S."/>
        </authorList>
    </citation>
    <scope>NUCLEOTIDE SEQUENCE [LARGE SCALE GENOMIC DNA]</scope>
    <source>
        <strain evidence="1">AA231_1</strain>
    </source>
</reference>
<dbReference type="EMBL" id="CABVGP010000004">
    <property type="protein sequence ID" value="VVJ25287.1"/>
    <property type="molecule type" value="Genomic_DNA"/>
</dbReference>
<dbReference type="AlphaFoldDB" id="A0A6I8MC16"/>
<evidence type="ECO:0000313" key="1">
    <source>
        <dbReference type="EMBL" id="VVJ25287.1"/>
    </source>
</evidence>
<gene>
    <name evidence="1" type="ORF">AA23TX_10031</name>
</gene>
<organism evidence="1 2">
    <name type="scientific">Amycolatopsis camponoti</name>
    <dbReference type="NCBI Taxonomy" id="2606593"/>
    <lineage>
        <taxon>Bacteria</taxon>
        <taxon>Bacillati</taxon>
        <taxon>Actinomycetota</taxon>
        <taxon>Actinomycetes</taxon>
        <taxon>Pseudonocardiales</taxon>
        <taxon>Pseudonocardiaceae</taxon>
        <taxon>Amycolatopsis</taxon>
    </lineage>
</organism>
<keyword evidence="2" id="KW-1185">Reference proteome</keyword>
<name>A0A6I8MC16_9PSEU</name>